<dbReference type="EMBL" id="LR593886">
    <property type="protein sequence ID" value="VTR99856.1"/>
    <property type="molecule type" value="Genomic_DNA"/>
</dbReference>
<reference evidence="2 3" key="1">
    <citation type="submission" date="2019-05" db="EMBL/GenBank/DDBJ databases">
        <authorList>
            <consortium name="Science for Life Laboratories"/>
        </authorList>
    </citation>
    <scope>NUCLEOTIDE SEQUENCE [LARGE SCALE GENOMIC DNA]</scope>
    <source>
        <strain evidence="2">Soil9</strain>
    </source>
</reference>
<feature type="signal peptide" evidence="1">
    <location>
        <begin position="1"/>
        <end position="20"/>
    </location>
</feature>
<evidence type="ECO:0000256" key="1">
    <source>
        <dbReference type="SAM" id="SignalP"/>
    </source>
</evidence>
<gene>
    <name evidence="2" type="ORF">SOIL9_83780</name>
</gene>
<evidence type="ECO:0000313" key="3">
    <source>
        <dbReference type="Proteomes" id="UP000464178"/>
    </source>
</evidence>
<organism evidence="2 3">
    <name type="scientific">Gemmata massiliana</name>
    <dbReference type="NCBI Taxonomy" id="1210884"/>
    <lineage>
        <taxon>Bacteria</taxon>
        <taxon>Pseudomonadati</taxon>
        <taxon>Planctomycetota</taxon>
        <taxon>Planctomycetia</taxon>
        <taxon>Gemmatales</taxon>
        <taxon>Gemmataceae</taxon>
        <taxon>Gemmata</taxon>
    </lineage>
</organism>
<dbReference type="AlphaFoldDB" id="A0A6P2DI71"/>
<accession>A0A6P2DI71</accession>
<evidence type="ECO:0008006" key="4">
    <source>
        <dbReference type="Google" id="ProtNLM"/>
    </source>
</evidence>
<feature type="chain" id="PRO_5026907398" description="Thioredoxin domain-containing protein" evidence="1">
    <location>
        <begin position="21"/>
        <end position="203"/>
    </location>
</feature>
<proteinExistence type="predicted"/>
<keyword evidence="3" id="KW-1185">Reference proteome</keyword>
<dbReference type="RefSeq" id="WP_162671997.1">
    <property type="nucleotide sequence ID" value="NZ_LR593886.1"/>
</dbReference>
<sequence>MKRLMWTGFVALIAVVPALAQPPAAMPGPAQKTIELALEDQFDRKTDVADLRGHVVVMVFGDRKGNEACRALGEQLHVYWHPDAKGQTPAKAQAAPVAPLEGLKPEQVSPNVIVVPVACCGKVPGAIRPAISKQIAKGSPDVVVWLDFADKMKESFGLTAGETNVIVLDAAGKLRLKLNGALDQPTMDKLVKTVQTARYEAAR</sequence>
<evidence type="ECO:0000313" key="2">
    <source>
        <dbReference type="EMBL" id="VTR99856.1"/>
    </source>
</evidence>
<name>A0A6P2DI71_9BACT</name>
<protein>
    <recommendedName>
        <fullName evidence="4">Thioredoxin domain-containing protein</fullName>
    </recommendedName>
</protein>
<keyword evidence="1" id="KW-0732">Signal</keyword>
<dbReference type="KEGG" id="gms:SOIL9_83780"/>
<dbReference type="Proteomes" id="UP000464178">
    <property type="component" value="Chromosome"/>
</dbReference>